<feature type="region of interest" description="Disordered" evidence="1">
    <location>
        <begin position="108"/>
        <end position="129"/>
    </location>
</feature>
<evidence type="ECO:0000313" key="3">
    <source>
        <dbReference type="Proteomes" id="UP001163046"/>
    </source>
</evidence>
<gene>
    <name evidence="2" type="ORF">OS493_012909</name>
</gene>
<organism evidence="2 3">
    <name type="scientific">Desmophyllum pertusum</name>
    <dbReference type="NCBI Taxonomy" id="174260"/>
    <lineage>
        <taxon>Eukaryota</taxon>
        <taxon>Metazoa</taxon>
        <taxon>Cnidaria</taxon>
        <taxon>Anthozoa</taxon>
        <taxon>Hexacorallia</taxon>
        <taxon>Scleractinia</taxon>
        <taxon>Caryophylliina</taxon>
        <taxon>Caryophylliidae</taxon>
        <taxon>Desmophyllum</taxon>
    </lineage>
</organism>
<dbReference type="AlphaFoldDB" id="A0A9X0CT69"/>
<feature type="region of interest" description="Disordered" evidence="1">
    <location>
        <begin position="148"/>
        <end position="213"/>
    </location>
</feature>
<keyword evidence="3" id="KW-1185">Reference proteome</keyword>
<feature type="compositionally biased region" description="Basic and acidic residues" evidence="1">
    <location>
        <begin position="148"/>
        <end position="169"/>
    </location>
</feature>
<proteinExistence type="predicted"/>
<reference evidence="2" key="1">
    <citation type="submission" date="2023-01" db="EMBL/GenBank/DDBJ databases">
        <title>Genome assembly of the deep-sea coral Lophelia pertusa.</title>
        <authorList>
            <person name="Herrera S."/>
            <person name="Cordes E."/>
        </authorList>
    </citation>
    <scope>NUCLEOTIDE SEQUENCE</scope>
    <source>
        <strain evidence="2">USNM1676648</strain>
        <tissue evidence="2">Polyp</tissue>
    </source>
</reference>
<feature type="compositionally biased region" description="Basic residues" evidence="1">
    <location>
        <begin position="118"/>
        <end position="127"/>
    </location>
</feature>
<feature type="compositionally biased region" description="Basic and acidic residues" evidence="1">
    <location>
        <begin position="176"/>
        <end position="204"/>
    </location>
</feature>
<accession>A0A9X0CT69</accession>
<name>A0A9X0CT69_9CNID</name>
<dbReference type="EMBL" id="MU826831">
    <property type="protein sequence ID" value="KAJ7373318.1"/>
    <property type="molecule type" value="Genomic_DNA"/>
</dbReference>
<dbReference type="OrthoDB" id="10676662at2759"/>
<evidence type="ECO:0000313" key="2">
    <source>
        <dbReference type="EMBL" id="KAJ7373318.1"/>
    </source>
</evidence>
<dbReference type="Proteomes" id="UP001163046">
    <property type="component" value="Unassembled WGS sequence"/>
</dbReference>
<comment type="caution">
    <text evidence="2">The sequence shown here is derived from an EMBL/GenBank/DDBJ whole genome shotgun (WGS) entry which is preliminary data.</text>
</comment>
<sequence>MPSGMLQITGLASMLGVPLETVYPEQGNKLLPIYQNTFHPRKALGSRVVRTMWTNTNGWPEKTKEFVVNHFVLLFHQNHPTSYFFDSSGKTKSDTGWQVVKRRKLRTKVQKQDMGREKFKRRNKKQNCTKLPQWKVAERKTQEVKFKFEDEKAKRERHNTKNGEKEKGNTYRGPKVRNDKKQEGHGNKASAENEKKESNKHITPEGDQDTTCT</sequence>
<evidence type="ECO:0000256" key="1">
    <source>
        <dbReference type="SAM" id="MobiDB-lite"/>
    </source>
</evidence>
<protein>
    <submittedName>
        <fullName evidence="2">Uncharacterized protein</fullName>
    </submittedName>
</protein>